<dbReference type="SUPFAM" id="SSF49899">
    <property type="entry name" value="Concanavalin A-like lectins/glucanases"/>
    <property type="match status" value="1"/>
</dbReference>
<protein>
    <recommendedName>
        <fullName evidence="3">exo-alpha-sialidase</fullName>
        <ecNumber evidence="3">3.2.1.18</ecNumber>
    </recommendedName>
</protein>
<dbReference type="Gene3D" id="2.120.10.10">
    <property type="match status" value="1"/>
</dbReference>
<keyword evidence="7" id="KW-1133">Transmembrane helix</keyword>
<evidence type="ECO:0000256" key="1">
    <source>
        <dbReference type="ARBA" id="ARBA00000427"/>
    </source>
</evidence>
<gene>
    <name evidence="9" type="ORF">G1H11_23665</name>
</gene>
<evidence type="ECO:0000313" key="9">
    <source>
        <dbReference type="EMBL" id="NED98303.1"/>
    </source>
</evidence>
<keyword evidence="7" id="KW-0812">Transmembrane</keyword>
<keyword evidence="10" id="KW-1185">Reference proteome</keyword>
<dbReference type="PANTHER" id="PTHR10628:SF30">
    <property type="entry name" value="EXO-ALPHA-SIALIDASE"/>
    <property type="match status" value="1"/>
</dbReference>
<dbReference type="InterPro" id="IPR011040">
    <property type="entry name" value="Sialidase"/>
</dbReference>
<dbReference type="Gene3D" id="2.60.120.200">
    <property type="match status" value="1"/>
</dbReference>
<dbReference type="InterPro" id="IPR026856">
    <property type="entry name" value="Sialidase_fam"/>
</dbReference>
<dbReference type="EMBL" id="JAAGOB010000018">
    <property type="protein sequence ID" value="NED98303.1"/>
    <property type="molecule type" value="Genomic_DNA"/>
</dbReference>
<evidence type="ECO:0000256" key="4">
    <source>
        <dbReference type="ARBA" id="ARBA00022729"/>
    </source>
</evidence>
<dbReference type="InterPro" id="IPR036278">
    <property type="entry name" value="Sialidase_sf"/>
</dbReference>
<evidence type="ECO:0000313" key="10">
    <source>
        <dbReference type="Proteomes" id="UP000469185"/>
    </source>
</evidence>
<proteinExistence type="inferred from homology"/>
<dbReference type="PANTHER" id="PTHR10628">
    <property type="entry name" value="SIALIDASE"/>
    <property type="match status" value="1"/>
</dbReference>
<dbReference type="CDD" id="cd15482">
    <property type="entry name" value="Sialidase_non-viral"/>
    <property type="match status" value="1"/>
</dbReference>
<dbReference type="Pfam" id="PF13385">
    <property type="entry name" value="Laminin_G_3"/>
    <property type="match status" value="1"/>
</dbReference>
<evidence type="ECO:0000259" key="8">
    <source>
        <dbReference type="PROSITE" id="PS50025"/>
    </source>
</evidence>
<feature type="domain" description="Laminin G" evidence="8">
    <location>
        <begin position="473"/>
        <end position="648"/>
    </location>
</feature>
<dbReference type="InterPro" id="IPR006558">
    <property type="entry name" value="LamG-like"/>
</dbReference>
<dbReference type="CDD" id="cd00110">
    <property type="entry name" value="LamG"/>
    <property type="match status" value="1"/>
</dbReference>
<feature type="compositionally biased region" description="Polar residues" evidence="6">
    <location>
        <begin position="304"/>
        <end position="322"/>
    </location>
</feature>
<evidence type="ECO:0000256" key="6">
    <source>
        <dbReference type="SAM" id="MobiDB-lite"/>
    </source>
</evidence>
<comment type="caution">
    <text evidence="9">The sequence shown here is derived from an EMBL/GenBank/DDBJ whole genome shotgun (WGS) entry which is preliminary data.</text>
</comment>
<dbReference type="InterPro" id="IPR001791">
    <property type="entry name" value="Laminin_G"/>
</dbReference>
<reference evidence="9 10" key="1">
    <citation type="submission" date="2020-02" db="EMBL/GenBank/DDBJ databases">
        <authorList>
            <person name="Li X.-J."/>
            <person name="Feng X.-M."/>
        </authorList>
    </citation>
    <scope>NUCLEOTIDE SEQUENCE [LARGE SCALE GENOMIC DNA]</scope>
    <source>
        <strain evidence="9 10">CGMCC 4.7225</strain>
    </source>
</reference>
<dbReference type="InterPro" id="IPR006311">
    <property type="entry name" value="TAT_signal"/>
</dbReference>
<keyword evidence="5" id="KW-1015">Disulfide bond</keyword>
<dbReference type="EC" id="3.2.1.18" evidence="3"/>
<evidence type="ECO:0000256" key="5">
    <source>
        <dbReference type="ARBA" id="ARBA00023157"/>
    </source>
</evidence>
<feature type="region of interest" description="Disordered" evidence="6">
    <location>
        <begin position="304"/>
        <end position="327"/>
    </location>
</feature>
<evidence type="ECO:0000256" key="7">
    <source>
        <dbReference type="SAM" id="Phobius"/>
    </source>
</evidence>
<evidence type="ECO:0000256" key="3">
    <source>
        <dbReference type="ARBA" id="ARBA00012733"/>
    </source>
</evidence>
<feature type="transmembrane region" description="Helical" evidence="7">
    <location>
        <begin position="36"/>
        <end position="56"/>
    </location>
</feature>
<dbReference type="GO" id="GO:0006689">
    <property type="term" value="P:ganglioside catabolic process"/>
    <property type="evidence" value="ECO:0007669"/>
    <property type="project" value="TreeGrafter"/>
</dbReference>
<dbReference type="PROSITE" id="PS50025">
    <property type="entry name" value="LAM_G_DOMAIN"/>
    <property type="match status" value="1"/>
</dbReference>
<dbReference type="SMART" id="SM00560">
    <property type="entry name" value="LamGL"/>
    <property type="match status" value="1"/>
</dbReference>
<dbReference type="GO" id="GO:0005737">
    <property type="term" value="C:cytoplasm"/>
    <property type="evidence" value="ECO:0007669"/>
    <property type="project" value="TreeGrafter"/>
</dbReference>
<dbReference type="Proteomes" id="UP000469185">
    <property type="component" value="Unassembled WGS sequence"/>
</dbReference>
<dbReference type="Pfam" id="PF13088">
    <property type="entry name" value="BNR_2"/>
    <property type="match status" value="1"/>
</dbReference>
<dbReference type="GO" id="GO:0004308">
    <property type="term" value="F:exo-alpha-sialidase activity"/>
    <property type="evidence" value="ECO:0007669"/>
    <property type="project" value="UniProtKB-EC"/>
</dbReference>
<dbReference type="GO" id="GO:0009313">
    <property type="term" value="P:oligosaccharide catabolic process"/>
    <property type="evidence" value="ECO:0007669"/>
    <property type="project" value="TreeGrafter"/>
</dbReference>
<keyword evidence="7" id="KW-0472">Membrane</keyword>
<keyword evidence="4" id="KW-0732">Signal</keyword>
<sequence length="662" mass="70174">MEGKFRPRSTDVRVNARRTVVTHPQHTRPTSRRRSVLASASAVALAAIVAVSGSSVPAAGAKDPAAPPGTAVYEAGTDGYDTFRIPAIVQAADGTLLAFAEGRVAGAGDTGDIDLVLKRSTDGGDSWGELQVVGDNGPNVFGNPAPVVDRETGRVILLTTHNSGTATETAIRRGDVSDEDSRRVFVQYSDDHGATWSDPREITAQTKEPDWRWYATGPVHGIQLRHEPYAGRLVIPANHSAAPPEGSADTGAENKYYGAHSLYSDDGGETWQIGGVDRPEDGVINPNENTAVELNDGRVYFNTRDQNGTSESTRAVTHSSDGGASFDQPYQEEPQLPAPVVQAATLRLSSTALGAPKDRLLFSAPKGPARAGMRISSSFDEGQTWTAGKLIWDGPAAYSDMVRLGNNRVGILYEAGVDGPYETITFARYTTGQLDAPEPPEPPRRVTVTPDGSGHGNDAEVYQRAALTEGRFGQALDLGADDYLVVPPSESVLGAGGTFTAATWFRTDSPASQAIMWAYGVGSGAPQWWIRVEPGSDRLRALVDTGSGSRSLVAPGNLADGAWHHVALTRSADAVVLYVDGVAVAEADNIPGSTSRATSIGVYAGQRPDGVNPLTGQLDELYLYNQALSEDEIADLATENAGPAQGQVLHLPLEKLSREMRR</sequence>
<dbReference type="InterPro" id="IPR013320">
    <property type="entry name" value="ConA-like_dom_sf"/>
</dbReference>
<organism evidence="9 10">
    <name type="scientific">Phytoactinopolyspora alkaliphila</name>
    <dbReference type="NCBI Taxonomy" id="1783498"/>
    <lineage>
        <taxon>Bacteria</taxon>
        <taxon>Bacillati</taxon>
        <taxon>Actinomycetota</taxon>
        <taxon>Actinomycetes</taxon>
        <taxon>Jiangellales</taxon>
        <taxon>Jiangellaceae</taxon>
        <taxon>Phytoactinopolyspora</taxon>
    </lineage>
</organism>
<comment type="similarity">
    <text evidence="2">Belongs to the glycosyl hydrolase 33 family.</text>
</comment>
<dbReference type="SMART" id="SM00282">
    <property type="entry name" value="LamG"/>
    <property type="match status" value="1"/>
</dbReference>
<name>A0A6N9YTD4_9ACTN</name>
<comment type="catalytic activity">
    <reaction evidence="1">
        <text>Hydrolysis of alpha-(2-&gt;3)-, alpha-(2-&gt;6)-, alpha-(2-&gt;8)- glycosidic linkages of terminal sialic acid residues in oligosaccharides, glycoproteins, glycolipids, colominic acid and synthetic substrates.</text>
        <dbReference type="EC" id="3.2.1.18"/>
    </reaction>
</comment>
<evidence type="ECO:0000256" key="2">
    <source>
        <dbReference type="ARBA" id="ARBA00009348"/>
    </source>
</evidence>
<dbReference type="AlphaFoldDB" id="A0A6N9YTD4"/>
<accession>A0A6N9YTD4</accession>
<dbReference type="GO" id="GO:0016020">
    <property type="term" value="C:membrane"/>
    <property type="evidence" value="ECO:0007669"/>
    <property type="project" value="TreeGrafter"/>
</dbReference>
<dbReference type="PROSITE" id="PS51318">
    <property type="entry name" value="TAT"/>
    <property type="match status" value="1"/>
</dbReference>
<dbReference type="SUPFAM" id="SSF50939">
    <property type="entry name" value="Sialidases"/>
    <property type="match status" value="1"/>
</dbReference>